<feature type="domain" description="Helicase C-terminal" evidence="11">
    <location>
        <begin position="284"/>
        <end position="462"/>
    </location>
</feature>
<dbReference type="InterPro" id="IPR047658">
    <property type="entry name" value="IS4-like_transpos"/>
</dbReference>
<evidence type="ECO:0000256" key="5">
    <source>
        <dbReference type="ARBA" id="ARBA00022840"/>
    </source>
</evidence>
<evidence type="ECO:0000259" key="10">
    <source>
        <dbReference type="PROSITE" id="PS51192"/>
    </source>
</evidence>
<dbReference type="SMART" id="SM00382">
    <property type="entry name" value="AAA"/>
    <property type="match status" value="1"/>
</dbReference>
<dbReference type="PANTHER" id="PTHR47962:SF5">
    <property type="entry name" value="ATP-DEPENDENT HELICASE LHR-RELATED"/>
    <property type="match status" value="1"/>
</dbReference>
<keyword evidence="9" id="KW-0812">Transmembrane</keyword>
<evidence type="ECO:0000256" key="4">
    <source>
        <dbReference type="ARBA" id="ARBA00022806"/>
    </source>
</evidence>
<dbReference type="InterPro" id="IPR014001">
    <property type="entry name" value="Helicase_ATP-bd"/>
</dbReference>
<dbReference type="PANTHER" id="PTHR47962">
    <property type="entry name" value="ATP-DEPENDENT HELICASE LHR-RELATED-RELATED"/>
    <property type="match status" value="1"/>
</dbReference>
<dbReference type="SUPFAM" id="SSF52540">
    <property type="entry name" value="P-loop containing nucleoside triphosphate hydrolases"/>
    <property type="match status" value="1"/>
</dbReference>
<dbReference type="CDD" id="cd17922">
    <property type="entry name" value="DEXHc_LHR-like"/>
    <property type="match status" value="1"/>
</dbReference>
<proteinExistence type="predicted"/>
<dbReference type="SMART" id="SM00487">
    <property type="entry name" value="DEXDc"/>
    <property type="match status" value="1"/>
</dbReference>
<dbReference type="Proteomes" id="UP000254219">
    <property type="component" value="Unassembled WGS sequence"/>
</dbReference>
<feature type="transmembrane region" description="Helical" evidence="9">
    <location>
        <begin position="1137"/>
        <end position="1158"/>
    </location>
</feature>
<dbReference type="CDD" id="cd18796">
    <property type="entry name" value="SF2_C_LHR"/>
    <property type="match status" value="1"/>
</dbReference>
<organism evidence="12 13">
    <name type="scientific">Escherichia coli</name>
    <dbReference type="NCBI Taxonomy" id="562"/>
    <lineage>
        <taxon>Bacteria</taxon>
        <taxon>Pseudomonadati</taxon>
        <taxon>Pseudomonadota</taxon>
        <taxon>Gammaproteobacteria</taxon>
        <taxon>Enterobacterales</taxon>
        <taxon>Enterobacteriaceae</taxon>
        <taxon>Escherichia</taxon>
    </lineage>
</organism>
<dbReference type="GO" id="GO:0005524">
    <property type="term" value="F:ATP binding"/>
    <property type="evidence" value="ECO:0007669"/>
    <property type="project" value="UniProtKB-KW"/>
</dbReference>
<dbReference type="PROSITE" id="PS51192">
    <property type="entry name" value="HELICASE_ATP_BIND_1"/>
    <property type="match status" value="1"/>
</dbReference>
<keyword evidence="9" id="KW-0472">Membrane</keyword>
<dbReference type="InterPro" id="IPR002559">
    <property type="entry name" value="Transposase_11"/>
</dbReference>
<evidence type="ECO:0000259" key="11">
    <source>
        <dbReference type="PROSITE" id="PS51194"/>
    </source>
</evidence>
<dbReference type="AlphaFoldDB" id="A0A376JZQ2"/>
<dbReference type="NCBIfam" id="NF007284">
    <property type="entry name" value="PRK09751.1"/>
    <property type="match status" value="1"/>
</dbReference>
<dbReference type="EC" id="3.6.1.-" evidence="12"/>
<dbReference type="Gene3D" id="3.40.50.300">
    <property type="entry name" value="P-loop containing nucleotide triphosphate hydrolases"/>
    <property type="match status" value="2"/>
</dbReference>
<dbReference type="GO" id="GO:0006281">
    <property type="term" value="P:DNA repair"/>
    <property type="evidence" value="ECO:0007669"/>
    <property type="project" value="UniProtKB-KW"/>
</dbReference>
<evidence type="ECO:0000256" key="7">
    <source>
        <dbReference type="ARBA" id="ARBA00023204"/>
    </source>
</evidence>
<keyword evidence="4 12" id="KW-0347">Helicase</keyword>
<accession>A0A376JZQ2</accession>
<dbReference type="InterPro" id="IPR027417">
    <property type="entry name" value="P-loop_NTPase"/>
</dbReference>
<dbReference type="GO" id="GO:0004803">
    <property type="term" value="F:transposase activity"/>
    <property type="evidence" value="ECO:0007669"/>
    <property type="project" value="InterPro"/>
</dbReference>
<dbReference type="GO" id="GO:0004386">
    <property type="term" value="F:helicase activity"/>
    <property type="evidence" value="ECO:0007669"/>
    <property type="project" value="UniProtKB-KW"/>
</dbReference>
<dbReference type="GO" id="GO:0003677">
    <property type="term" value="F:DNA binding"/>
    <property type="evidence" value="ECO:0007669"/>
    <property type="project" value="UniProtKB-KW"/>
</dbReference>
<dbReference type="InterPro" id="IPR001650">
    <property type="entry name" value="Helicase_C-like"/>
</dbReference>
<evidence type="ECO:0000256" key="9">
    <source>
        <dbReference type="SAM" id="Phobius"/>
    </source>
</evidence>
<keyword evidence="1" id="KW-0547">Nucleotide-binding</keyword>
<evidence type="ECO:0000256" key="2">
    <source>
        <dbReference type="ARBA" id="ARBA00022763"/>
    </source>
</evidence>
<dbReference type="InterPro" id="IPR003593">
    <property type="entry name" value="AAA+_ATPase"/>
</dbReference>
<gene>
    <name evidence="12" type="primary">lhr_1</name>
    <name evidence="12" type="ORF">NCTC11181_05133</name>
</gene>
<evidence type="ECO:0000313" key="12">
    <source>
        <dbReference type="EMBL" id="STE76059.1"/>
    </source>
</evidence>
<dbReference type="PROSITE" id="PS51194">
    <property type="entry name" value="HELICASE_CTER"/>
    <property type="match status" value="1"/>
</dbReference>
<dbReference type="InterPro" id="IPR011545">
    <property type="entry name" value="DEAD/DEAH_box_helicase_dom"/>
</dbReference>
<keyword evidence="6" id="KW-0238">DNA-binding</keyword>
<evidence type="ECO:0000256" key="6">
    <source>
        <dbReference type="ARBA" id="ARBA00023125"/>
    </source>
</evidence>
<reference evidence="12 13" key="1">
    <citation type="submission" date="2018-06" db="EMBL/GenBank/DDBJ databases">
        <authorList>
            <consortium name="Pathogen Informatics"/>
            <person name="Doyle S."/>
        </authorList>
    </citation>
    <scope>NUCLEOTIDE SEQUENCE [LARGE SCALE GENOMIC DNA]</scope>
    <source>
        <strain evidence="12 13">NCTC11181</strain>
    </source>
</reference>
<feature type="domain" description="Helicase ATP-binding" evidence="10">
    <location>
        <begin position="38"/>
        <end position="235"/>
    </location>
</feature>
<dbReference type="SUPFAM" id="SSF53098">
    <property type="entry name" value="Ribonuclease H-like"/>
    <property type="match status" value="1"/>
</dbReference>
<dbReference type="GO" id="GO:0006313">
    <property type="term" value="P:DNA transposition"/>
    <property type="evidence" value="ECO:0007669"/>
    <property type="project" value="InterPro"/>
</dbReference>
<dbReference type="Pfam" id="PF00271">
    <property type="entry name" value="Helicase_C"/>
    <property type="match status" value="1"/>
</dbReference>
<dbReference type="InterPro" id="IPR052511">
    <property type="entry name" value="ATP-dep_Helicase"/>
</dbReference>
<dbReference type="Pfam" id="PF01609">
    <property type="entry name" value="DDE_Tnp_1"/>
    <property type="match status" value="1"/>
</dbReference>
<dbReference type="Pfam" id="PF08494">
    <property type="entry name" value="DEAD_assoc"/>
    <property type="match status" value="1"/>
</dbReference>
<keyword evidence="8" id="KW-0413">Isomerase</keyword>
<evidence type="ECO:0000256" key="8">
    <source>
        <dbReference type="ARBA" id="ARBA00023235"/>
    </source>
</evidence>
<keyword evidence="2" id="KW-0227">DNA damage</keyword>
<protein>
    <submittedName>
        <fullName evidence="12">ATP-dependent helicase</fullName>
        <ecNumber evidence="12">3.6.1.-</ecNumber>
    </submittedName>
</protein>
<keyword evidence="5" id="KW-0067">ATP-binding</keyword>
<evidence type="ECO:0000256" key="3">
    <source>
        <dbReference type="ARBA" id="ARBA00022801"/>
    </source>
</evidence>
<keyword evidence="7" id="KW-0234">DNA repair</keyword>
<dbReference type="EMBL" id="UFYN01000008">
    <property type="protein sequence ID" value="STE76059.1"/>
    <property type="molecule type" value="Genomic_DNA"/>
</dbReference>
<evidence type="ECO:0000313" key="13">
    <source>
        <dbReference type="Proteomes" id="UP000254219"/>
    </source>
</evidence>
<dbReference type="InterPro" id="IPR013701">
    <property type="entry name" value="Lhr-like_DEAD/DEAH_assoc"/>
</dbReference>
<dbReference type="GO" id="GO:0016887">
    <property type="term" value="F:ATP hydrolysis activity"/>
    <property type="evidence" value="ECO:0007669"/>
    <property type="project" value="TreeGrafter"/>
</dbReference>
<name>A0A376JZQ2_ECOLX</name>
<dbReference type="Pfam" id="PF19306">
    <property type="entry name" value="WHD_Lhr"/>
    <property type="match status" value="1"/>
</dbReference>
<dbReference type="InterPro" id="IPR012337">
    <property type="entry name" value="RNaseH-like_sf"/>
</dbReference>
<dbReference type="NCBIfam" id="NF033591">
    <property type="entry name" value="transpos_IS4_2"/>
    <property type="match status" value="1"/>
</dbReference>
<dbReference type="SMART" id="SM00490">
    <property type="entry name" value="HELICc"/>
    <property type="match status" value="1"/>
</dbReference>
<dbReference type="InterPro" id="IPR045628">
    <property type="entry name" value="Lhr_WH_dom"/>
</dbReference>
<keyword evidence="9" id="KW-1133">Transmembrane helix</keyword>
<dbReference type="Pfam" id="PF00270">
    <property type="entry name" value="DEAD"/>
    <property type="match status" value="1"/>
</dbReference>
<evidence type="ECO:0000256" key="1">
    <source>
        <dbReference type="ARBA" id="ARBA00022741"/>
    </source>
</evidence>
<keyword evidence="3 12" id="KW-0378">Hydrolase</keyword>
<sequence length="1218" mass="134566">MADNPDPSSLLPDVFSPATRDWFLRAFKQPTAVQSQTWHVAARSEHALVIAPTGSGKTLAAFLYALDRLFREGGEDTREAHKRKTSRILYISPIKALGTDVQRNLQLPLKGIADERRRRGETEVNLRVGIRTGDTPAQERSKLTRNPPDILITTPESLYLMLTSRARETLRGVETVIIDEVHAVAGSKRGAHLALSLERLDALLHTSAQRIGLSATVRSASDVAAFLGGDRPITVVNPPAMRHPQIRIVVPVANMDDVSSVASSTGEDSHAGREGSIWPYIETGILDEVLRHRSTIVFTNSRGLAEKLTARLNELYAARLQRSPSIAVDAAHFESTSGATSNRVQSSDVFIARSHHGSVSKEQRAITEQALKSGELRCVVATSSLELGIDMGAVDLVIQVATPLSVASGLQRIGRAGHQVGGVSKGLFFPRTRRDLVDSAVIVECMFAGRLENLTPPHNPLDVLAQQTVAAAAMEALQVDEWYSRVRRAAPWKDLPRRVFDATLDMLSGRYPSGDFSAFRPKLVWNRETGILTARPGAQLLAVTSGGTIPDRGMYSVLLPEGEEQAGSRRVGELDEEMVYESRVNDIITLGATSWRIQQITRDQVIVTPAPGRSARLPFWRGEGNGRPAELGEMIGDFLHLLADGAFFSGTIPPWLAEENTIANIQGLIDEQRNATGIVPGSRHLVLERCRDEIGDWRIILHSPYGRRVHEPWALAIAGRIHALWGADASVVASDDGIVARIPDTDGKLPDAAIFLFEPEKLLQIVREAVGSSALFAARFRECAARALLMPGRTPEESPENKTGIVRCDLIDCANNFKEITTMPARSLCQNFLNNILAPLHLYRQKSLIDATNAVINGASLTLTSIGRHLTGTASVKNKIKRVDRLLGNRHLQNEVSTIFQRITQKITRGMSRVVILIDWSAYHASRFQLLRASLACDGRSLPLMSCVVPSSQTANADVHERFLESLAECFSPGTDVIVITDAGFQGRWFQQLRSRGWTYICRVLGNHYYNVGNGWEKVSDSGTKASTTAIYLGEGLLGRDKNAQHEGHFYLYKSKPKGRRFKRSKERATRPSVTAKARTAGKSPWFIFTNSTEFSPKQVMKLYSRRMQIEQNFRDEKNPRWGFGLRFGASHSSGRVTVLSLIATLASIIMWLSGFSLENKGIHHKYQANTVKHRRVISLLKLAENVIRHSPLILNTLSLDAGLKVLQQRYTNMIMVY</sequence>